<organism evidence="1 2">
    <name type="scientific">Paramagnetospirillum caucaseum</name>
    <dbReference type="NCBI Taxonomy" id="1244869"/>
    <lineage>
        <taxon>Bacteria</taxon>
        <taxon>Pseudomonadati</taxon>
        <taxon>Pseudomonadota</taxon>
        <taxon>Alphaproteobacteria</taxon>
        <taxon>Rhodospirillales</taxon>
        <taxon>Magnetospirillaceae</taxon>
        <taxon>Paramagnetospirillum</taxon>
    </lineage>
</organism>
<evidence type="ECO:0000313" key="2">
    <source>
        <dbReference type="Proteomes" id="UP000011744"/>
    </source>
</evidence>
<dbReference type="RefSeq" id="WP_008621431.1">
    <property type="nucleotide sequence ID" value="NZ_AONQ01000089.1"/>
</dbReference>
<name>M2Y4H4_9PROT</name>
<dbReference type="AlphaFoldDB" id="M2Y4H4"/>
<evidence type="ECO:0000313" key="1">
    <source>
        <dbReference type="EMBL" id="EME67996.1"/>
    </source>
</evidence>
<keyword evidence="2" id="KW-1185">Reference proteome</keyword>
<protein>
    <recommendedName>
        <fullName evidence="3">DUF1127 domain-containing protein</fullName>
    </recommendedName>
</protein>
<dbReference type="PATRIC" id="fig|1244869.3.peg.4092"/>
<comment type="caution">
    <text evidence="1">The sequence shown here is derived from an EMBL/GenBank/DDBJ whole genome shotgun (WGS) entry which is preliminary data.</text>
</comment>
<dbReference type="Proteomes" id="UP000011744">
    <property type="component" value="Unassembled WGS sequence"/>
</dbReference>
<sequence>MSLSPTIRPCSPSPASDGRSLLGLAVDFLDSRIVAPLAVHFERARLREELYGLDHRELKDIGVYDIDSFVAGWNPRA</sequence>
<dbReference type="OrthoDB" id="7361899at2"/>
<dbReference type="EMBL" id="AONQ01000089">
    <property type="protein sequence ID" value="EME67996.1"/>
    <property type="molecule type" value="Genomic_DNA"/>
</dbReference>
<reference evidence="1 2" key="1">
    <citation type="journal article" date="2014" name="Genome Announc.">
        <title>Draft Genome Sequence of Magnetospirillum sp. Strain SO-1, a Freshwater Magnetotactic Bacterium Isolated from the Ol'khovka River, Russia.</title>
        <authorList>
            <person name="Grouzdev D.S."/>
            <person name="Dziuba M.V."/>
            <person name="Sukhacheva M.S."/>
            <person name="Mardanov A.V."/>
            <person name="Beletskiy A.V."/>
            <person name="Kuznetsov B.B."/>
            <person name="Skryabin K.G."/>
        </authorList>
    </citation>
    <scope>NUCLEOTIDE SEQUENCE [LARGE SCALE GENOMIC DNA]</scope>
    <source>
        <strain evidence="1 2">SO-1</strain>
    </source>
</reference>
<proteinExistence type="predicted"/>
<dbReference type="eggNOG" id="COG5457">
    <property type="taxonomic scope" value="Bacteria"/>
</dbReference>
<accession>M2Y4H4</accession>
<gene>
    <name evidence="1" type="ORF">H261_20664</name>
</gene>
<evidence type="ECO:0008006" key="3">
    <source>
        <dbReference type="Google" id="ProtNLM"/>
    </source>
</evidence>